<evidence type="ECO:0000313" key="2">
    <source>
        <dbReference type="Proteomes" id="UP000739411"/>
    </source>
</evidence>
<protein>
    <submittedName>
        <fullName evidence="1">Uncharacterized protein</fullName>
    </submittedName>
</protein>
<proteinExistence type="predicted"/>
<evidence type="ECO:0000313" key="1">
    <source>
        <dbReference type="EMBL" id="MBK7414810.1"/>
    </source>
</evidence>
<comment type="caution">
    <text evidence="1">The sequence shown here is derived from an EMBL/GenBank/DDBJ whole genome shotgun (WGS) entry which is preliminary data.</text>
</comment>
<organism evidence="1 2">
    <name type="scientific">Candidatus Dechloromonas phosphorivorans</name>
    <dbReference type="NCBI Taxonomy" id="2899244"/>
    <lineage>
        <taxon>Bacteria</taxon>
        <taxon>Pseudomonadati</taxon>
        <taxon>Pseudomonadota</taxon>
        <taxon>Betaproteobacteria</taxon>
        <taxon>Rhodocyclales</taxon>
        <taxon>Azonexaceae</taxon>
        <taxon>Dechloromonas</taxon>
    </lineage>
</organism>
<accession>A0A935K8T7</accession>
<name>A0A935K8T7_9RHOO</name>
<gene>
    <name evidence="1" type="ORF">IPJ38_06525</name>
</gene>
<dbReference type="EMBL" id="JADJMS010000013">
    <property type="protein sequence ID" value="MBK7414810.1"/>
    <property type="molecule type" value="Genomic_DNA"/>
</dbReference>
<reference evidence="1 2" key="1">
    <citation type="submission" date="2020-10" db="EMBL/GenBank/DDBJ databases">
        <title>Connecting structure to function with the recovery of over 1000 high-quality activated sludge metagenome-assembled genomes encoding full-length rRNA genes using long-read sequencing.</title>
        <authorList>
            <person name="Singleton C.M."/>
            <person name="Petriglieri F."/>
            <person name="Kristensen J.M."/>
            <person name="Kirkegaard R.H."/>
            <person name="Michaelsen T.Y."/>
            <person name="Andersen M.H."/>
            <person name="Karst S.M."/>
            <person name="Dueholm M.S."/>
            <person name="Nielsen P.H."/>
            <person name="Albertsen M."/>
        </authorList>
    </citation>
    <scope>NUCLEOTIDE SEQUENCE [LARGE SCALE GENOMIC DNA]</scope>
    <source>
        <strain evidence="1">EsbW_18-Q3-R4-48_BATAC.463</strain>
    </source>
</reference>
<sequence length="67" mass="7447">MPIKEKQMIGVELNSKLFTMAANMYFKGDGKTNLIHGDCFEQAGKLTITDKDSNGNDVAFETESLPY</sequence>
<dbReference type="Proteomes" id="UP000739411">
    <property type="component" value="Unassembled WGS sequence"/>
</dbReference>
<dbReference type="AlphaFoldDB" id="A0A935K8T7"/>